<name>A0A7D6ZZJ1_9CLOT</name>
<dbReference type="Pfam" id="PF03477">
    <property type="entry name" value="ATP-cone"/>
    <property type="match status" value="1"/>
</dbReference>
<protein>
    <recommendedName>
        <fullName evidence="4">ATP-cone domain-containing protein</fullName>
    </recommendedName>
</protein>
<reference evidence="5 6" key="1">
    <citation type="submission" date="2020-07" db="EMBL/GenBank/DDBJ databases">
        <title>Electron transfer.</title>
        <authorList>
            <person name="Huang L."/>
            <person name="Liu X."/>
            <person name="Zhou S."/>
        </authorList>
    </citation>
    <scope>NUCLEOTIDE SEQUENCE [LARGE SCALE GENOMIC DNA]</scope>
    <source>
        <strain evidence="5 6">Lx1</strain>
    </source>
</reference>
<dbReference type="EMBL" id="CP059378">
    <property type="protein sequence ID" value="QLY79415.1"/>
    <property type="molecule type" value="Genomic_DNA"/>
</dbReference>
<keyword evidence="1 3" id="KW-0547">Nucleotide-binding</keyword>
<evidence type="ECO:0000256" key="2">
    <source>
        <dbReference type="ARBA" id="ARBA00022840"/>
    </source>
</evidence>
<feature type="domain" description="ATP-cone" evidence="4">
    <location>
        <begin position="1"/>
        <end position="89"/>
    </location>
</feature>
<dbReference type="InterPro" id="IPR005144">
    <property type="entry name" value="ATP-cone_dom"/>
</dbReference>
<accession>A0A7D6ZZJ1</accession>
<proteinExistence type="predicted"/>
<evidence type="ECO:0000256" key="1">
    <source>
        <dbReference type="ARBA" id="ARBA00022741"/>
    </source>
</evidence>
<dbReference type="RefSeq" id="WP_021800282.1">
    <property type="nucleotide sequence ID" value="NZ_CP059378.1"/>
</dbReference>
<evidence type="ECO:0000313" key="5">
    <source>
        <dbReference type="EMBL" id="QLY79415.1"/>
    </source>
</evidence>
<gene>
    <name evidence="5" type="ORF">HZF06_20625</name>
</gene>
<organism evidence="5 6">
    <name type="scientific">Clostridium intestinale</name>
    <dbReference type="NCBI Taxonomy" id="36845"/>
    <lineage>
        <taxon>Bacteria</taxon>
        <taxon>Bacillati</taxon>
        <taxon>Bacillota</taxon>
        <taxon>Clostridia</taxon>
        <taxon>Eubacteriales</taxon>
        <taxon>Clostridiaceae</taxon>
        <taxon>Clostridium</taxon>
    </lineage>
</organism>
<dbReference type="AlphaFoldDB" id="A0A7D6ZZJ1"/>
<dbReference type="Proteomes" id="UP000512286">
    <property type="component" value="Chromosome"/>
</dbReference>
<sequence length="89" mass="10232">MEIIKKDGRIESFNEKKLSTSIENSARDNEIYLNKSDLNFLVGYIENMIKDLRKDNSKTSSYEIKGLVIEALIVNGFKNILDKYLGLNN</sequence>
<dbReference type="KEGG" id="cint:HZF06_20625"/>
<evidence type="ECO:0000313" key="6">
    <source>
        <dbReference type="Proteomes" id="UP000512286"/>
    </source>
</evidence>
<dbReference type="PROSITE" id="PS51161">
    <property type="entry name" value="ATP_CONE"/>
    <property type="match status" value="1"/>
</dbReference>
<evidence type="ECO:0000259" key="4">
    <source>
        <dbReference type="PROSITE" id="PS51161"/>
    </source>
</evidence>
<keyword evidence="2 3" id="KW-0067">ATP-binding</keyword>
<evidence type="ECO:0000256" key="3">
    <source>
        <dbReference type="PROSITE-ProRule" id="PRU00492"/>
    </source>
</evidence>
<dbReference type="GO" id="GO:0005524">
    <property type="term" value="F:ATP binding"/>
    <property type="evidence" value="ECO:0007669"/>
    <property type="project" value="UniProtKB-UniRule"/>
</dbReference>